<dbReference type="EC" id="2.7.7.-" evidence="5"/>
<keyword evidence="2 5" id="KW-0808">Transferase</keyword>
<comment type="similarity">
    <text evidence="1">Belongs to the UDPGP type 1 family.</text>
</comment>
<feature type="region of interest" description="Disordered" evidence="4">
    <location>
        <begin position="464"/>
        <end position="483"/>
    </location>
</feature>
<dbReference type="Gene3D" id="3.90.550.10">
    <property type="entry name" value="Spore Coat Polysaccharide Biosynthesis Protein SpsA, Chain A"/>
    <property type="match status" value="1"/>
</dbReference>
<name>A0A518BAX0_9BACT</name>
<evidence type="ECO:0000256" key="1">
    <source>
        <dbReference type="ARBA" id="ARBA00010401"/>
    </source>
</evidence>
<accession>A0A518BAX0</accession>
<keyword evidence="6" id="KW-1185">Reference proteome</keyword>
<organism evidence="5 6">
    <name type="scientific">Kolteria novifilia</name>
    <dbReference type="NCBI Taxonomy" id="2527975"/>
    <lineage>
        <taxon>Bacteria</taxon>
        <taxon>Pseudomonadati</taxon>
        <taxon>Planctomycetota</taxon>
        <taxon>Planctomycetia</taxon>
        <taxon>Kolteriales</taxon>
        <taxon>Kolteriaceae</taxon>
        <taxon>Kolteria</taxon>
    </lineage>
</organism>
<evidence type="ECO:0000313" key="5">
    <source>
        <dbReference type="EMBL" id="QDU64128.1"/>
    </source>
</evidence>
<evidence type="ECO:0000256" key="2">
    <source>
        <dbReference type="ARBA" id="ARBA00022679"/>
    </source>
</evidence>
<dbReference type="RefSeq" id="WP_145262106.1">
    <property type="nucleotide sequence ID" value="NZ_CP036279.1"/>
</dbReference>
<proteinExistence type="inferred from homology"/>
<keyword evidence="3 5" id="KW-0548">Nucleotidyltransferase</keyword>
<dbReference type="PANTHER" id="PTHR11952:SF2">
    <property type="entry name" value="LD24639P"/>
    <property type="match status" value="1"/>
</dbReference>
<protein>
    <submittedName>
        <fullName evidence="5">Putative uridylyltransferase</fullName>
        <ecNumber evidence="5">2.7.7.-</ecNumber>
    </submittedName>
</protein>
<dbReference type="AlphaFoldDB" id="A0A518BAX0"/>
<dbReference type="Proteomes" id="UP000317093">
    <property type="component" value="Chromosome"/>
</dbReference>
<dbReference type="EMBL" id="CP036279">
    <property type="protein sequence ID" value="QDU64128.1"/>
    <property type="molecule type" value="Genomic_DNA"/>
</dbReference>
<dbReference type="PANTHER" id="PTHR11952">
    <property type="entry name" value="UDP- GLUCOSE PYROPHOSPHORYLASE"/>
    <property type="match status" value="1"/>
</dbReference>
<dbReference type="InterPro" id="IPR039741">
    <property type="entry name" value="UDP-sugar_pyrophosphorylase"/>
</dbReference>
<reference evidence="5 6" key="1">
    <citation type="submission" date="2019-02" db="EMBL/GenBank/DDBJ databases">
        <title>Deep-cultivation of Planctomycetes and their phenomic and genomic characterization uncovers novel biology.</title>
        <authorList>
            <person name="Wiegand S."/>
            <person name="Jogler M."/>
            <person name="Boedeker C."/>
            <person name="Pinto D."/>
            <person name="Vollmers J."/>
            <person name="Rivas-Marin E."/>
            <person name="Kohn T."/>
            <person name="Peeters S.H."/>
            <person name="Heuer A."/>
            <person name="Rast P."/>
            <person name="Oberbeckmann S."/>
            <person name="Bunk B."/>
            <person name="Jeske O."/>
            <person name="Meyerdierks A."/>
            <person name="Storesund J.E."/>
            <person name="Kallscheuer N."/>
            <person name="Luecker S."/>
            <person name="Lage O.M."/>
            <person name="Pohl T."/>
            <person name="Merkel B.J."/>
            <person name="Hornburger P."/>
            <person name="Mueller R.-W."/>
            <person name="Bruemmer F."/>
            <person name="Labrenz M."/>
            <person name="Spormann A.M."/>
            <person name="Op den Camp H."/>
            <person name="Overmann J."/>
            <person name="Amann R."/>
            <person name="Jetten M.S.M."/>
            <person name="Mascher T."/>
            <person name="Medema M.H."/>
            <person name="Devos D.P."/>
            <person name="Kaster A.-K."/>
            <person name="Ovreas L."/>
            <person name="Rohde M."/>
            <person name="Galperin M.Y."/>
            <person name="Jogler C."/>
        </authorList>
    </citation>
    <scope>NUCLEOTIDE SEQUENCE [LARGE SCALE GENOMIC DNA]</scope>
    <source>
        <strain evidence="5 6">Pan216</strain>
    </source>
</reference>
<dbReference type="CDD" id="cd04193">
    <property type="entry name" value="UDPGlcNAc_PPase"/>
    <property type="match status" value="1"/>
</dbReference>
<evidence type="ECO:0000256" key="4">
    <source>
        <dbReference type="SAM" id="MobiDB-lite"/>
    </source>
</evidence>
<evidence type="ECO:0000313" key="6">
    <source>
        <dbReference type="Proteomes" id="UP000317093"/>
    </source>
</evidence>
<feature type="compositionally biased region" description="Basic and acidic residues" evidence="4">
    <location>
        <begin position="473"/>
        <end position="483"/>
    </location>
</feature>
<dbReference type="InterPro" id="IPR002618">
    <property type="entry name" value="UDPGP_fam"/>
</dbReference>
<dbReference type="InterPro" id="IPR029044">
    <property type="entry name" value="Nucleotide-diphossugar_trans"/>
</dbReference>
<evidence type="ECO:0000256" key="3">
    <source>
        <dbReference type="ARBA" id="ARBA00022695"/>
    </source>
</evidence>
<dbReference type="OrthoDB" id="9806910at2"/>
<dbReference type="Pfam" id="PF01704">
    <property type="entry name" value="UDPGP"/>
    <property type="match status" value="1"/>
</dbReference>
<dbReference type="SUPFAM" id="SSF53448">
    <property type="entry name" value="Nucleotide-diphospho-sugar transferases"/>
    <property type="match status" value="1"/>
</dbReference>
<sequence length="483" mass="53976">MSAEAAIDREQLRQAEQEHLVRFWDELDPQTRRDLAQQISRINFSKLKELWEGSRTKAEETDPERIEPIGAVRLPTSDADRQRDEQARTVGLEALRAGRVAAVLVAGGQGSRLGFEHPKGMYPIGPVAGTSLFQLFAEKIQAWQRHAGKVIPWYVMTSPTNHEETVAYFAEHHHFGLESDQVTFFTQGTMPAVDAETGRVLLAEKGRIFTSPNGHGGSLLALREEGVLDDMKKRGIDVVYYFQVDNPMAQVLDPEFLGHHLASEADMSVKVCRKRHPGEKVGVVINYDRDTSIIEYTNLPKEMAEETDEEGQLRYWAGNIAIHVFQRPFLERITSEGLSLPFHCAHKAVPHVDDEGREQTPSEPNAIKFEMFVFDAMPMADRVCVVETSREREFVPVKNATGPDSPDEARAALVAQAARWLRVAEVGYPVDADGEPAFAIEISPLAGLSAEEFAEKLQDKQPVSRPTWFGASGRKEYDTVSVS</sequence>
<dbReference type="GO" id="GO:0070569">
    <property type="term" value="F:uridylyltransferase activity"/>
    <property type="evidence" value="ECO:0007669"/>
    <property type="project" value="InterPro"/>
</dbReference>
<dbReference type="KEGG" id="knv:Pan216_50170"/>
<gene>
    <name evidence="5" type="ORF">Pan216_50170</name>
</gene>